<dbReference type="STRING" id="1074467.JP39_05275"/>
<evidence type="ECO:0000313" key="3">
    <source>
        <dbReference type="Proteomes" id="UP000061546"/>
    </source>
</evidence>
<feature type="transmembrane region" description="Helical" evidence="1">
    <location>
        <begin position="228"/>
        <end position="246"/>
    </location>
</feature>
<feature type="transmembrane region" description="Helical" evidence="1">
    <location>
        <begin position="358"/>
        <end position="380"/>
    </location>
</feature>
<evidence type="ECO:0000256" key="1">
    <source>
        <dbReference type="SAM" id="Phobius"/>
    </source>
</evidence>
<accession>A0A0K2LBZ2</accession>
<feature type="transmembrane region" description="Helical" evidence="1">
    <location>
        <begin position="252"/>
        <end position="270"/>
    </location>
</feature>
<feature type="transmembrane region" description="Helical" evidence="1">
    <location>
        <begin position="132"/>
        <end position="157"/>
    </location>
</feature>
<dbReference type="KEGG" id="lhi:JP39_05275"/>
<dbReference type="PANTHER" id="PTHR37324">
    <property type="entry name" value="PTS SYSTEM GALACTITOL-SPECIFIC EIIC COMPONENT"/>
    <property type="match status" value="1"/>
</dbReference>
<keyword evidence="1" id="KW-0472">Membrane</keyword>
<organism evidence="2 3">
    <name type="scientific">Companilactobacillus heilongjiangensis</name>
    <dbReference type="NCBI Taxonomy" id="1074467"/>
    <lineage>
        <taxon>Bacteria</taxon>
        <taxon>Bacillati</taxon>
        <taxon>Bacillota</taxon>
        <taxon>Bacilli</taxon>
        <taxon>Lactobacillales</taxon>
        <taxon>Lactobacillaceae</taxon>
        <taxon>Companilactobacillus</taxon>
    </lineage>
</organism>
<reference evidence="2 3" key="1">
    <citation type="submission" date="2015-08" db="EMBL/GenBank/DDBJ databases">
        <title>Genomic sequence of Lactobacillus heilongjiangensis DSM 28069, isolated from Chinese traditional pickle.</title>
        <authorList>
            <person name="Jiang X."/>
            <person name="Zheng B."/>
            <person name="Cheng H."/>
        </authorList>
    </citation>
    <scope>NUCLEOTIDE SEQUENCE [LARGE SCALE GENOMIC DNA]</scope>
    <source>
        <strain evidence="2 3">DSM 28069</strain>
    </source>
</reference>
<dbReference type="PANTHER" id="PTHR37324:SF2">
    <property type="entry name" value="PTS SYSTEM GALACTITOL-SPECIFIC EIIC COMPONENT"/>
    <property type="match status" value="1"/>
</dbReference>
<dbReference type="Proteomes" id="UP000061546">
    <property type="component" value="Chromosome"/>
</dbReference>
<evidence type="ECO:0000313" key="2">
    <source>
        <dbReference type="EMBL" id="ALB28819.1"/>
    </source>
</evidence>
<keyword evidence="1" id="KW-1133">Transmembrane helix</keyword>
<feature type="transmembrane region" description="Helical" evidence="1">
    <location>
        <begin position="82"/>
        <end position="111"/>
    </location>
</feature>
<dbReference type="AlphaFoldDB" id="A0A0K2LBZ2"/>
<feature type="transmembrane region" description="Helical" evidence="1">
    <location>
        <begin position="41"/>
        <end position="62"/>
    </location>
</feature>
<dbReference type="InterPro" id="IPR013853">
    <property type="entry name" value="EIIC-GAT"/>
</dbReference>
<dbReference type="GO" id="GO:0015577">
    <property type="term" value="F:galactitol transmembrane transporter activity"/>
    <property type="evidence" value="ECO:0007669"/>
    <property type="project" value="InterPro"/>
</dbReference>
<feature type="transmembrane region" description="Helical" evidence="1">
    <location>
        <begin position="425"/>
        <end position="443"/>
    </location>
</feature>
<keyword evidence="3" id="KW-1185">Reference proteome</keyword>
<feature type="transmembrane region" description="Helical" evidence="1">
    <location>
        <begin position="12"/>
        <end position="29"/>
    </location>
</feature>
<gene>
    <name evidence="2" type="ORF">JP39_05275</name>
</gene>
<keyword evidence="1" id="KW-0812">Transmembrane</keyword>
<proteinExistence type="predicted"/>
<dbReference type="EMBL" id="CP012559">
    <property type="protein sequence ID" value="ALB28819.1"/>
    <property type="molecule type" value="Genomic_DNA"/>
</dbReference>
<protein>
    <submittedName>
        <fullName evidence="2">PTS glucitol transporter subunit IIA</fullName>
    </submittedName>
</protein>
<sequence length="460" mass="50767">MGGFTLNSFFTYANGLVVVCLIFVVLMVIGKLKTTKIVESVVKFLIAIMATASLVVLLMQTYNVDIGKLVKQTSLKLNIIDLGWTPAAIITWSSAYNLLVLFVMMIVNLILLRKHWTQTLDIDVFDIWHLSFVGLLAVYMGANIVVSLVFVIGLGILKFINSDLMKPTFNDLMKDQNSPMTSTHMNYLMNPIVMLLNDICTLIIPGIDKINFDSAKLNKAVGFWSSKFATGFFLGILIGLMGRINAKDTLGLAFLLGAFLELFNVIGSWLTSSLDPIIQVITDKLNKKAGTDVKFIGLDWAFLSSRPEVWSVANILAPCLIIEAFLLPGNRIIPLGGLIAMGITPSLLVITRGKVMRMIVIGIVEIPIFLWSATLTAPFITSMFKNILLTNNNNIGLIGSATKEGPIEQLLAIMIGKSSSGDVKFIGMTVVALAAYLLLFYWYQRKMKQRNKSYIAESKN</sequence>
<dbReference type="GO" id="GO:0005886">
    <property type="term" value="C:plasma membrane"/>
    <property type="evidence" value="ECO:0007669"/>
    <property type="project" value="TreeGrafter"/>
</dbReference>
<feature type="transmembrane region" description="Helical" evidence="1">
    <location>
        <begin position="332"/>
        <end position="351"/>
    </location>
</feature>
<name>A0A0K2LBZ2_9LACO</name>